<reference evidence="8" key="1">
    <citation type="submission" date="2018-06" db="EMBL/GenBank/DDBJ databases">
        <authorList>
            <person name="Zhirakovskaya E."/>
        </authorList>
    </citation>
    <scope>NUCLEOTIDE SEQUENCE</scope>
</reference>
<comment type="subcellular location">
    <subcellularLocation>
        <location evidence="1">Cell membrane</location>
        <topology evidence="1">Multi-pass membrane protein</topology>
    </subcellularLocation>
</comment>
<evidence type="ECO:0000256" key="6">
    <source>
        <dbReference type="SAM" id="Phobius"/>
    </source>
</evidence>
<gene>
    <name evidence="8" type="ORF">MNBD_ALPHA11-2270</name>
</gene>
<dbReference type="EMBL" id="UOEQ01000574">
    <property type="protein sequence ID" value="VAW25008.1"/>
    <property type="molecule type" value="Genomic_DNA"/>
</dbReference>
<dbReference type="InterPro" id="IPR002656">
    <property type="entry name" value="Acyl_transf_3_dom"/>
</dbReference>
<keyword evidence="4 6" id="KW-1133">Transmembrane helix</keyword>
<feature type="transmembrane region" description="Helical" evidence="6">
    <location>
        <begin position="84"/>
        <end position="103"/>
    </location>
</feature>
<feature type="transmembrane region" description="Helical" evidence="6">
    <location>
        <begin position="9"/>
        <end position="27"/>
    </location>
</feature>
<dbReference type="AlphaFoldDB" id="A0A3B0U3T8"/>
<dbReference type="GO" id="GO:0016413">
    <property type="term" value="F:O-acetyltransferase activity"/>
    <property type="evidence" value="ECO:0007669"/>
    <property type="project" value="TreeGrafter"/>
</dbReference>
<dbReference type="Pfam" id="PF01757">
    <property type="entry name" value="Acyl_transf_3"/>
    <property type="match status" value="1"/>
</dbReference>
<evidence type="ECO:0000313" key="8">
    <source>
        <dbReference type="EMBL" id="VAW25008.1"/>
    </source>
</evidence>
<evidence type="ECO:0000256" key="5">
    <source>
        <dbReference type="ARBA" id="ARBA00023136"/>
    </source>
</evidence>
<keyword evidence="3 6" id="KW-0812">Transmembrane</keyword>
<proteinExistence type="predicted"/>
<feature type="non-terminal residue" evidence="8">
    <location>
        <position position="112"/>
    </location>
</feature>
<protein>
    <recommendedName>
        <fullName evidence="7">Acyltransferase 3 domain-containing protein</fullName>
    </recommendedName>
</protein>
<feature type="transmembrane region" description="Helical" evidence="6">
    <location>
        <begin position="39"/>
        <end position="63"/>
    </location>
</feature>
<dbReference type="PANTHER" id="PTHR40074:SF4">
    <property type="entry name" value="INNER MEMBRANE PROTEIN YCFT"/>
    <property type="match status" value="1"/>
</dbReference>
<accession>A0A3B0U3T8</accession>
<feature type="domain" description="Acyltransferase 3" evidence="7">
    <location>
        <begin position="8"/>
        <end position="111"/>
    </location>
</feature>
<evidence type="ECO:0000256" key="4">
    <source>
        <dbReference type="ARBA" id="ARBA00022989"/>
    </source>
</evidence>
<dbReference type="PANTHER" id="PTHR40074">
    <property type="entry name" value="O-ACETYLTRANSFERASE WECH"/>
    <property type="match status" value="1"/>
</dbReference>
<keyword evidence="2" id="KW-1003">Cell membrane</keyword>
<name>A0A3B0U3T8_9ZZZZ</name>
<dbReference type="GO" id="GO:0009246">
    <property type="term" value="P:enterobacterial common antigen biosynthetic process"/>
    <property type="evidence" value="ECO:0007669"/>
    <property type="project" value="TreeGrafter"/>
</dbReference>
<keyword evidence="5 6" id="KW-0472">Membrane</keyword>
<evidence type="ECO:0000256" key="2">
    <source>
        <dbReference type="ARBA" id="ARBA00022475"/>
    </source>
</evidence>
<evidence type="ECO:0000256" key="3">
    <source>
        <dbReference type="ARBA" id="ARBA00022692"/>
    </source>
</evidence>
<organism evidence="8">
    <name type="scientific">hydrothermal vent metagenome</name>
    <dbReference type="NCBI Taxonomy" id="652676"/>
    <lineage>
        <taxon>unclassified sequences</taxon>
        <taxon>metagenomes</taxon>
        <taxon>ecological metagenomes</taxon>
    </lineage>
</organism>
<dbReference type="GO" id="GO:0005886">
    <property type="term" value="C:plasma membrane"/>
    <property type="evidence" value="ECO:0007669"/>
    <property type="project" value="UniProtKB-SubCell"/>
</dbReference>
<sequence>MSQSKRMDWVDSAKGISIILVVMLYAANSVGEATNGTGFLHYIIGFATPFRMPEFFLISGLFLSSVIGRDWKSYMDRRFVHYMYFYALWAAILIIVKVGLFAGNPVQAIEWL</sequence>
<evidence type="ECO:0000259" key="7">
    <source>
        <dbReference type="Pfam" id="PF01757"/>
    </source>
</evidence>
<evidence type="ECO:0000256" key="1">
    <source>
        <dbReference type="ARBA" id="ARBA00004651"/>
    </source>
</evidence>